<dbReference type="PANTHER" id="PTHR33362">
    <property type="entry name" value="SIALIC ACID TRAP TRANSPORTER PERMEASE PROTEIN SIAT-RELATED"/>
    <property type="match status" value="1"/>
</dbReference>
<dbReference type="EMBL" id="JAODNV010000016">
    <property type="protein sequence ID" value="MCT8991488.1"/>
    <property type="molecule type" value="Genomic_DNA"/>
</dbReference>
<feature type="transmembrane region" description="Helical" evidence="8">
    <location>
        <begin position="174"/>
        <end position="195"/>
    </location>
</feature>
<sequence>MWWLTLLVMFSAMLAMFASGLPLFACFMIRNVVAVIYFVGPNGLGLFVNSMLDTTTVEAFVAVPMFILLGELMFRTGGVSLLFKAFDTLIGVIRGRLYFIAVVVAAFIGAISGSTMASVSVLGRFVYPTMVERGCDRRLAVGTILAGATLDAIIPPSVVAIILATLANLSIQKFLLAGIGPGLLLAGCYMAYALVRVLINPKLDSHGGAAVEDTPMDARARFKTILPIIPLSGIIFLTLGLVMLGIAQPTEAAAVGVVGAILMSFLFGTFSFKMIGQTLYGAAITTGTVLFIIASSRLFTQLLAYTGATQGLIEFASGLTVDPWLVYLVMMVAVFILCMFIDQLAVMLILVPVYSPIIEQLGFDPLWFWMMLLINLMFGGITPPLGYTMFVFKSAAPDVPMSEIYKAVIPMILVAMVGVVILTFVPEIVTFLPSLAR</sequence>
<feature type="transmembrane region" description="Helical" evidence="8">
    <location>
        <begin position="60"/>
        <end position="86"/>
    </location>
</feature>
<comment type="function">
    <text evidence="7">Part of the tripartite ATP-independent periplasmic (TRAP) transport system.</text>
</comment>
<feature type="transmembrane region" description="Helical" evidence="8">
    <location>
        <begin position="98"/>
        <end position="127"/>
    </location>
</feature>
<evidence type="ECO:0000256" key="1">
    <source>
        <dbReference type="ARBA" id="ARBA00004429"/>
    </source>
</evidence>
<proteinExistence type="predicted"/>
<evidence type="ECO:0000313" key="11">
    <source>
        <dbReference type="Proteomes" id="UP001149009"/>
    </source>
</evidence>
<keyword evidence="11" id="KW-1185">Reference proteome</keyword>
<organism evidence="10 11">
    <name type="scientific">Chelativorans petroleitrophicus</name>
    <dbReference type="NCBI Taxonomy" id="2975484"/>
    <lineage>
        <taxon>Bacteria</taxon>
        <taxon>Pseudomonadati</taxon>
        <taxon>Pseudomonadota</taxon>
        <taxon>Alphaproteobacteria</taxon>
        <taxon>Hyphomicrobiales</taxon>
        <taxon>Phyllobacteriaceae</taxon>
        <taxon>Chelativorans</taxon>
    </lineage>
</organism>
<dbReference type="AlphaFoldDB" id="A0A9X2XA22"/>
<evidence type="ECO:0000256" key="3">
    <source>
        <dbReference type="ARBA" id="ARBA00022519"/>
    </source>
</evidence>
<dbReference type="GO" id="GO:0005886">
    <property type="term" value="C:plasma membrane"/>
    <property type="evidence" value="ECO:0007669"/>
    <property type="project" value="UniProtKB-SubCell"/>
</dbReference>
<evidence type="ECO:0000256" key="8">
    <source>
        <dbReference type="SAM" id="Phobius"/>
    </source>
</evidence>
<name>A0A9X2XA22_9HYPH</name>
<evidence type="ECO:0000256" key="5">
    <source>
        <dbReference type="ARBA" id="ARBA00022989"/>
    </source>
</evidence>
<evidence type="ECO:0000313" key="10">
    <source>
        <dbReference type="EMBL" id="MCT8991488.1"/>
    </source>
</evidence>
<feature type="transmembrane region" description="Helical" evidence="8">
    <location>
        <begin position="28"/>
        <end position="48"/>
    </location>
</feature>
<keyword evidence="2" id="KW-1003">Cell membrane</keyword>
<evidence type="ECO:0000259" key="9">
    <source>
        <dbReference type="Pfam" id="PF06808"/>
    </source>
</evidence>
<dbReference type="GO" id="GO:0022857">
    <property type="term" value="F:transmembrane transporter activity"/>
    <property type="evidence" value="ECO:0007669"/>
    <property type="project" value="UniProtKB-UniRule"/>
</dbReference>
<feature type="transmembrane region" description="Helical" evidence="8">
    <location>
        <begin position="252"/>
        <end position="272"/>
    </location>
</feature>
<dbReference type="PANTHER" id="PTHR33362:SF5">
    <property type="entry name" value="C4-DICARBOXYLATE TRAP TRANSPORTER LARGE PERMEASE PROTEIN DCTM"/>
    <property type="match status" value="1"/>
</dbReference>
<protein>
    <submittedName>
        <fullName evidence="10">TRAP transporter large permease</fullName>
    </submittedName>
</protein>
<evidence type="ECO:0000256" key="7">
    <source>
        <dbReference type="RuleBase" id="RU369079"/>
    </source>
</evidence>
<dbReference type="Proteomes" id="UP001149009">
    <property type="component" value="Unassembled WGS sequence"/>
</dbReference>
<feature type="transmembrane region" description="Helical" evidence="8">
    <location>
        <begin position="279"/>
        <end position="304"/>
    </location>
</feature>
<keyword evidence="7" id="KW-0813">Transport</keyword>
<keyword evidence="3 7" id="KW-0997">Cell inner membrane</keyword>
<evidence type="ECO:0000256" key="4">
    <source>
        <dbReference type="ARBA" id="ARBA00022692"/>
    </source>
</evidence>
<feature type="transmembrane region" description="Helical" evidence="8">
    <location>
        <begin position="324"/>
        <end position="354"/>
    </location>
</feature>
<reference evidence="10" key="1">
    <citation type="submission" date="2022-08" db="EMBL/GenBank/DDBJ databases">
        <title>Chelativorans sichuanense sp. nov., a paraffin oil-degrading bacterium isolated from a mixture of oil-based drill cuttings and paddy soil.</title>
        <authorList>
            <person name="Yu J."/>
            <person name="Liu H."/>
            <person name="Chen Q."/>
        </authorList>
    </citation>
    <scope>NUCLEOTIDE SEQUENCE</scope>
    <source>
        <strain evidence="10">SCAU 2101</strain>
    </source>
</reference>
<comment type="caution">
    <text evidence="10">The sequence shown here is derived from an EMBL/GenBank/DDBJ whole genome shotgun (WGS) entry which is preliminary data.</text>
</comment>
<feature type="transmembrane region" description="Helical" evidence="8">
    <location>
        <begin position="139"/>
        <end position="162"/>
    </location>
</feature>
<feature type="domain" description="TRAP C4-dicarboxylate transport system permease DctM subunit" evidence="9">
    <location>
        <begin position="12"/>
        <end position="428"/>
    </location>
</feature>
<comment type="subcellular location">
    <subcellularLocation>
        <location evidence="1 7">Cell inner membrane</location>
        <topology evidence="1 7">Multi-pass membrane protein</topology>
    </subcellularLocation>
</comment>
<feature type="transmembrane region" description="Helical" evidence="8">
    <location>
        <begin position="366"/>
        <end position="387"/>
    </location>
</feature>
<keyword evidence="6 8" id="KW-0472">Membrane</keyword>
<dbReference type="Pfam" id="PF06808">
    <property type="entry name" value="DctM"/>
    <property type="match status" value="1"/>
</dbReference>
<dbReference type="RefSeq" id="WP_261516418.1">
    <property type="nucleotide sequence ID" value="NZ_JAODNV010000016.1"/>
</dbReference>
<evidence type="ECO:0000256" key="2">
    <source>
        <dbReference type="ARBA" id="ARBA00022475"/>
    </source>
</evidence>
<keyword evidence="5 8" id="KW-1133">Transmembrane helix</keyword>
<dbReference type="PIRSF" id="PIRSF006066">
    <property type="entry name" value="HI0050"/>
    <property type="match status" value="1"/>
</dbReference>
<dbReference type="InterPro" id="IPR010656">
    <property type="entry name" value="DctM"/>
</dbReference>
<feature type="transmembrane region" description="Helical" evidence="8">
    <location>
        <begin position="225"/>
        <end position="246"/>
    </location>
</feature>
<accession>A0A9X2XA22</accession>
<evidence type="ECO:0000256" key="6">
    <source>
        <dbReference type="ARBA" id="ARBA00023136"/>
    </source>
</evidence>
<feature type="transmembrane region" description="Helical" evidence="8">
    <location>
        <begin position="407"/>
        <end position="432"/>
    </location>
</feature>
<dbReference type="InterPro" id="IPR004681">
    <property type="entry name" value="TRAP_DctM"/>
</dbReference>
<gene>
    <name evidence="10" type="ORF">NYR54_14490</name>
</gene>
<keyword evidence="4 8" id="KW-0812">Transmembrane</keyword>